<gene>
    <name evidence="1" type="ORF">KC207_04920</name>
</gene>
<dbReference type="InterPro" id="IPR038695">
    <property type="entry name" value="Saro_0823-like_sf"/>
</dbReference>
<name>A0A941HY69_9MICO</name>
<dbReference type="InterPro" id="IPR003795">
    <property type="entry name" value="DUF192"/>
</dbReference>
<evidence type="ECO:0000313" key="2">
    <source>
        <dbReference type="Proteomes" id="UP000677016"/>
    </source>
</evidence>
<accession>A0A941HY69</accession>
<dbReference type="AlphaFoldDB" id="A0A941HY69"/>
<protein>
    <submittedName>
        <fullName evidence="1">DUF192 domain-containing protein</fullName>
    </submittedName>
</protein>
<dbReference type="EMBL" id="JAGSNF010000004">
    <property type="protein sequence ID" value="MBR7742628.1"/>
    <property type="molecule type" value="Genomic_DNA"/>
</dbReference>
<dbReference type="Gene3D" id="2.60.120.1140">
    <property type="entry name" value="Protein of unknown function DUF192"/>
    <property type="match status" value="1"/>
</dbReference>
<sequence length="121" mass="13062">MTAPDRPRFGPGPARLLVDGRDVAALAVADTRASRNRGLLGTSAVDGALWITKCPTVHMVGMRYPIDVAVLDRRGRVLKVATLRPWTGMTWPRLRASVTVEAAAGSMEAWQVRRGSVLEVG</sequence>
<reference evidence="1" key="1">
    <citation type="submission" date="2021-04" db="EMBL/GenBank/DDBJ databases">
        <title>Phycicoccus avicenniae sp. nov., a novel endophytic actinomycetes isolated from branch of Avicennia mariana.</title>
        <authorList>
            <person name="Tuo L."/>
        </authorList>
    </citation>
    <scope>NUCLEOTIDE SEQUENCE</scope>
    <source>
        <strain evidence="1">BSK3Z-2</strain>
    </source>
</reference>
<dbReference type="Pfam" id="PF02643">
    <property type="entry name" value="DUF192"/>
    <property type="match status" value="1"/>
</dbReference>
<dbReference type="RefSeq" id="WP_211601784.1">
    <property type="nucleotide sequence ID" value="NZ_JAGSNF010000004.1"/>
</dbReference>
<proteinExistence type="predicted"/>
<comment type="caution">
    <text evidence="1">The sequence shown here is derived from an EMBL/GenBank/DDBJ whole genome shotgun (WGS) entry which is preliminary data.</text>
</comment>
<evidence type="ECO:0000313" key="1">
    <source>
        <dbReference type="EMBL" id="MBR7742628.1"/>
    </source>
</evidence>
<organism evidence="1 2">
    <name type="scientific">Phycicoccus avicenniae</name>
    <dbReference type="NCBI Taxonomy" id="2828860"/>
    <lineage>
        <taxon>Bacteria</taxon>
        <taxon>Bacillati</taxon>
        <taxon>Actinomycetota</taxon>
        <taxon>Actinomycetes</taxon>
        <taxon>Micrococcales</taxon>
        <taxon>Intrasporangiaceae</taxon>
        <taxon>Phycicoccus</taxon>
    </lineage>
</organism>
<dbReference type="Proteomes" id="UP000677016">
    <property type="component" value="Unassembled WGS sequence"/>
</dbReference>
<keyword evidence="2" id="KW-1185">Reference proteome</keyword>